<feature type="non-terminal residue" evidence="1">
    <location>
        <position position="150"/>
    </location>
</feature>
<comment type="caution">
    <text evidence="1">The sequence shown here is derived from an EMBL/GenBank/DDBJ whole genome shotgun (WGS) entry which is preliminary data.</text>
</comment>
<dbReference type="PANTHER" id="PTHR21625">
    <property type="entry name" value="NYD-SP28 PROTEIN"/>
    <property type="match status" value="1"/>
</dbReference>
<feature type="non-terminal residue" evidence="1">
    <location>
        <position position="1"/>
    </location>
</feature>
<name>A0A7K5SSC9_9FRIN</name>
<dbReference type="GO" id="GO:0070286">
    <property type="term" value="P:axonemal dynein complex assembly"/>
    <property type="evidence" value="ECO:0007669"/>
    <property type="project" value="InterPro"/>
</dbReference>
<dbReference type="GO" id="GO:0060285">
    <property type="term" value="P:cilium-dependent cell motility"/>
    <property type="evidence" value="ECO:0007669"/>
    <property type="project" value="TreeGrafter"/>
</dbReference>
<organism evidence="1 2">
    <name type="scientific">Urocynchramus pylzowi</name>
    <dbReference type="NCBI Taxonomy" id="571890"/>
    <lineage>
        <taxon>Eukaryota</taxon>
        <taxon>Metazoa</taxon>
        <taxon>Chordata</taxon>
        <taxon>Craniata</taxon>
        <taxon>Vertebrata</taxon>
        <taxon>Euteleostomi</taxon>
        <taxon>Archelosauria</taxon>
        <taxon>Archosauria</taxon>
        <taxon>Dinosauria</taxon>
        <taxon>Saurischia</taxon>
        <taxon>Theropoda</taxon>
        <taxon>Coelurosauria</taxon>
        <taxon>Aves</taxon>
        <taxon>Neognathae</taxon>
        <taxon>Neoaves</taxon>
        <taxon>Telluraves</taxon>
        <taxon>Australaves</taxon>
        <taxon>Passeriformes</taxon>
        <taxon>Passeroidea</taxon>
        <taxon>Fringillidae</taxon>
        <taxon>Urocynchramus</taxon>
    </lineage>
</organism>
<evidence type="ECO:0000313" key="1">
    <source>
        <dbReference type="EMBL" id="NWT94939.1"/>
    </source>
</evidence>
<dbReference type="AlphaFoldDB" id="A0A7K5SSC9"/>
<accession>A0A7K5SSC9</accession>
<protein>
    <submittedName>
        <fullName evidence="1">DRC1 protein</fullName>
    </submittedName>
</protein>
<sequence length="150" mass="17315">QSLESELERVTGQFQETQSRMRQLMRSGAEKFRQVWIVNEEEAKALIREVLDADRIIHVQQLGMPWEEPHFWFMDNVGPLGRRQEKRDAMQLVAKLLEGGIREFLGIFLLGAGERLLPWLGMLTVALPPLPGLFVPKGFLLENKLLKPLR</sequence>
<dbReference type="InterPro" id="IPR039750">
    <property type="entry name" value="DRC1/DRC2"/>
</dbReference>
<reference evidence="1 2" key="1">
    <citation type="submission" date="2019-09" db="EMBL/GenBank/DDBJ databases">
        <title>Bird 10,000 Genomes (B10K) Project - Family phase.</title>
        <authorList>
            <person name="Zhang G."/>
        </authorList>
    </citation>
    <scope>NUCLEOTIDE SEQUENCE [LARGE SCALE GENOMIC DNA]</scope>
    <source>
        <strain evidence="1">B10K-DU-012-38</strain>
        <tissue evidence="1">Muscle</tissue>
    </source>
</reference>
<gene>
    <name evidence="1" type="primary">Drc1_0</name>
    <name evidence="1" type="ORF">UROPYL_R04415</name>
</gene>
<dbReference type="GO" id="GO:0003352">
    <property type="term" value="P:regulation of cilium movement"/>
    <property type="evidence" value="ECO:0007669"/>
    <property type="project" value="TreeGrafter"/>
</dbReference>
<dbReference type="Proteomes" id="UP000524542">
    <property type="component" value="Unassembled WGS sequence"/>
</dbReference>
<keyword evidence="2" id="KW-1185">Reference proteome</keyword>
<dbReference type="EMBL" id="VZRH01002358">
    <property type="protein sequence ID" value="NWT94939.1"/>
    <property type="molecule type" value="Genomic_DNA"/>
</dbReference>
<evidence type="ECO:0000313" key="2">
    <source>
        <dbReference type="Proteomes" id="UP000524542"/>
    </source>
</evidence>
<proteinExistence type="predicted"/>
<dbReference type="GO" id="GO:0005858">
    <property type="term" value="C:axonemal dynein complex"/>
    <property type="evidence" value="ECO:0007669"/>
    <property type="project" value="InterPro"/>
</dbReference>
<dbReference type="PANTHER" id="PTHR21625:SF1">
    <property type="entry name" value="DYNEIN REGULATORY COMPLEX PROTEIN 1"/>
    <property type="match status" value="1"/>
</dbReference>